<sequence length="576" mass="61899">MAELTRRAVATAGAAGLGLLLCTPTANALDRALRLTSTRSVTTSGTTLEQVATAVTAGPAYTRLQGGPGWPLVVRSDLATPKTGRDDRRRALSAFVQFTDLHITDTESPARFEYLHPFIGSAHRPQEALGTVATSALVERVNSVRQGPFTGRPFDLMVTTGDNTDNHELIELDWFLKVLNGGTVTPNSGATNAYEGVQSSGNKEFWNPSIPGVGDDYSAKGFPQLPGLLEAGIKAFTAPGLDVPWFCTFGNHDDSIVGSLPAQIPGIDAWYTGKYKVIGKDESTAKKLADAIKKPGSSVPIAELFGGSGTIREVTPDARRRPFDTGEFVRAHLDSANTGPGPVGHGFSSANADGKNVYYTFRIAPGITGISLDTTTDAGFADGSIGLAQFNWVEATLKRGSSTYYDFFGRKVVHDVTDELFLLFSHHTSGTMTNLLPDSRHLLDPRLNGDAFVGLLKRFPNVLAWVNGHTHLNKITPHAGNTPQQGFWEINTASHIDFPQHARIVEVADNVDGTLSLFTTLIEAEAPYAADYGSRTPQALASLYRELSYNDIHTDLGRVGDPADHNTELLLVNPLS</sequence>
<organism evidence="2 3">
    <name type="scientific">Amycolatopsis pretoriensis</name>
    <dbReference type="NCBI Taxonomy" id="218821"/>
    <lineage>
        <taxon>Bacteria</taxon>
        <taxon>Bacillati</taxon>
        <taxon>Actinomycetota</taxon>
        <taxon>Actinomycetes</taxon>
        <taxon>Pseudonocardiales</taxon>
        <taxon>Pseudonocardiaceae</taxon>
        <taxon>Amycolatopsis</taxon>
    </lineage>
</organism>
<dbReference type="OrthoDB" id="8132905at2"/>
<dbReference type="RefSeq" id="WP_086677164.1">
    <property type="nucleotide sequence ID" value="NZ_FNUJ01000011.1"/>
</dbReference>
<feature type="chain" id="PRO_5011547742" evidence="1">
    <location>
        <begin position="29"/>
        <end position="576"/>
    </location>
</feature>
<dbReference type="InterPro" id="IPR051918">
    <property type="entry name" value="STPP_CPPED1"/>
</dbReference>
<feature type="signal peptide" evidence="1">
    <location>
        <begin position="1"/>
        <end position="28"/>
    </location>
</feature>
<name>A0A1H5REF5_9PSEU</name>
<dbReference type="InterPro" id="IPR022506">
    <property type="entry name" value="Metallophosphoesterase_PPA1498"/>
</dbReference>
<dbReference type="SUPFAM" id="SSF56300">
    <property type="entry name" value="Metallo-dependent phosphatases"/>
    <property type="match status" value="1"/>
</dbReference>
<keyword evidence="1" id="KW-0732">Signal</keyword>
<dbReference type="EMBL" id="FNUJ01000011">
    <property type="protein sequence ID" value="SEF36772.1"/>
    <property type="molecule type" value="Genomic_DNA"/>
</dbReference>
<accession>A0A1H5REF5</accession>
<dbReference type="AlphaFoldDB" id="A0A1H5REF5"/>
<dbReference type="InterPro" id="IPR029052">
    <property type="entry name" value="Metallo-depent_PP-like"/>
</dbReference>
<dbReference type="PANTHER" id="PTHR43143">
    <property type="entry name" value="METALLOPHOSPHOESTERASE, CALCINEURIN SUPERFAMILY"/>
    <property type="match status" value="1"/>
</dbReference>
<dbReference type="Gene3D" id="3.60.21.10">
    <property type="match status" value="1"/>
</dbReference>
<evidence type="ECO:0000313" key="3">
    <source>
        <dbReference type="Proteomes" id="UP000198878"/>
    </source>
</evidence>
<evidence type="ECO:0000313" key="2">
    <source>
        <dbReference type="EMBL" id="SEF36772.1"/>
    </source>
</evidence>
<dbReference type="NCBIfam" id="TIGR03767">
    <property type="entry name" value="P_acnes_RR"/>
    <property type="match status" value="1"/>
</dbReference>
<keyword evidence="3" id="KW-1185">Reference proteome</keyword>
<reference evidence="3" key="1">
    <citation type="submission" date="2016-10" db="EMBL/GenBank/DDBJ databases">
        <authorList>
            <person name="Varghese N."/>
            <person name="Submissions S."/>
        </authorList>
    </citation>
    <scope>NUCLEOTIDE SEQUENCE [LARGE SCALE GENOMIC DNA]</scope>
    <source>
        <strain evidence="3">DSM 44654</strain>
    </source>
</reference>
<dbReference type="PANTHER" id="PTHR43143:SF1">
    <property type="entry name" value="SERINE_THREONINE-PROTEIN PHOSPHATASE CPPED1"/>
    <property type="match status" value="1"/>
</dbReference>
<protein>
    <submittedName>
        <fullName evidence="2">Metallophosphoesterase, PPA1498 family</fullName>
    </submittedName>
</protein>
<dbReference type="Proteomes" id="UP000198878">
    <property type="component" value="Unassembled WGS sequence"/>
</dbReference>
<dbReference type="STRING" id="218821.SAMN05421837_111193"/>
<gene>
    <name evidence="2" type="ORF">SAMN05421837_111193</name>
</gene>
<evidence type="ECO:0000256" key="1">
    <source>
        <dbReference type="SAM" id="SignalP"/>
    </source>
</evidence>
<proteinExistence type="predicted"/>